<feature type="region of interest" description="Disordered" evidence="17">
    <location>
        <begin position="69"/>
        <end position="107"/>
    </location>
</feature>
<evidence type="ECO:0000256" key="4">
    <source>
        <dbReference type="ARBA" id="ARBA00022448"/>
    </source>
</evidence>
<dbReference type="GO" id="GO:0008422">
    <property type="term" value="F:beta-glucosidase activity"/>
    <property type="evidence" value="ECO:0007669"/>
    <property type="project" value="UniProtKB-EC"/>
</dbReference>
<protein>
    <recommendedName>
        <fullName evidence="3 16">Beta-glucosidase</fullName>
        <ecNumber evidence="3 16">3.2.1.21</ecNumber>
    </recommendedName>
</protein>
<evidence type="ECO:0000256" key="10">
    <source>
        <dbReference type="ARBA" id="ARBA00023277"/>
    </source>
</evidence>
<evidence type="ECO:0000256" key="2">
    <source>
        <dbReference type="ARBA" id="ARBA00010838"/>
    </source>
</evidence>
<dbReference type="InterPro" id="IPR036542">
    <property type="entry name" value="PTS_IIA_lac/cel_sf"/>
</dbReference>
<dbReference type="SUPFAM" id="SSF46973">
    <property type="entry name" value="Enzyme IIa from lactose specific PTS, IIa-lac"/>
    <property type="match status" value="1"/>
</dbReference>
<feature type="binding site" evidence="14">
    <location>
        <position position="127"/>
    </location>
    <ligand>
        <name>substrate</name>
    </ligand>
</feature>
<dbReference type="AlphaFoldDB" id="A0A379ZW91"/>
<reference evidence="18 19" key="1">
    <citation type="submission" date="2018-06" db="EMBL/GenBank/DDBJ databases">
        <authorList>
            <consortium name="Pathogen Informatics"/>
            <person name="Doyle S."/>
        </authorList>
    </citation>
    <scope>NUCLEOTIDE SEQUENCE [LARGE SCALE GENOMIC DNA]</scope>
    <source>
        <strain evidence="18 19">NCTC11544</strain>
    </source>
</reference>
<dbReference type="Pfam" id="PF02255">
    <property type="entry name" value="PTS_IIA"/>
    <property type="match status" value="1"/>
</dbReference>
<dbReference type="SUPFAM" id="SSF51445">
    <property type="entry name" value="(Trans)glycosidases"/>
    <property type="match status" value="1"/>
</dbReference>
<dbReference type="GO" id="GO:0016740">
    <property type="term" value="F:transferase activity"/>
    <property type="evidence" value="ECO:0007669"/>
    <property type="project" value="UniProtKB-KW"/>
</dbReference>
<accession>A0A379ZW91</accession>
<evidence type="ECO:0000313" key="18">
    <source>
        <dbReference type="EMBL" id="SUI69415.1"/>
    </source>
</evidence>
<dbReference type="InterPro" id="IPR003188">
    <property type="entry name" value="PTS_IIA_lac/cel"/>
</dbReference>
<evidence type="ECO:0000256" key="9">
    <source>
        <dbReference type="ARBA" id="ARBA00023001"/>
    </source>
</evidence>
<dbReference type="InterPro" id="IPR017736">
    <property type="entry name" value="Glyco_hydro_1_beta-glucosidase"/>
</dbReference>
<sequence length="576" mass="64646">MIDMETAVMELIINAGEARSCAMQALYAARKYQWDQVDILLAESQLAAKRAHATQTELIGFDEGGRQAAGQSDYGARAGPHHERHAGARSGGGTGENLPITGAERGEKPMSVFPKDFLWGAATASYQVEGGFDADGKGLSNWDLFSHLPGTTYQGTNGDVAVDHYHRFREDVALMAELGMQTYRFSISWPRLLPQGRGEVNEAGIQFYSDLIDELLKHNIKPMITLYHWDLPQALQEEFGGWESREIVDAFDEYARLCYQRFGDRVELWSTFNETIVFIGMGYITGAHPPKLTDPKKGIQACHHVFLANARAVKSFREMKINGQIGFVNVLQPNDPISDSPEDRRACELAEGIFTHWLYDPVLKGEYPAELLAMAQQAFGVPYFAPGDEALLKGNIVDFIGLNYYKREMVAHNDDVEGYAINTSGQKGSGRELGFKGLFKLVRNPNGVYTDWDWEVYPQGLTDAIGRIVKRYGNIPIYITENGLGAKDPIVEGEVRDQPRIDYLRDHIQAIGAAIEQGADVRGYYPWSFIDLLSWLNGYQKQYGFVYVDHDNNLARKKKQSFGWYQRVIASHGEQL</sequence>
<evidence type="ECO:0000256" key="5">
    <source>
        <dbReference type="ARBA" id="ARBA00022597"/>
    </source>
</evidence>
<dbReference type="PRINTS" id="PR00131">
    <property type="entry name" value="GLHYDRLASE1"/>
</dbReference>
<evidence type="ECO:0000313" key="19">
    <source>
        <dbReference type="Proteomes" id="UP000255529"/>
    </source>
</evidence>
<feature type="binding site" evidence="14">
    <location>
        <position position="527"/>
    </location>
    <ligand>
        <name>substrate</name>
    </ligand>
</feature>
<keyword evidence="5" id="KW-0762">Sugar transport</keyword>
<keyword evidence="9" id="KW-0136">Cellulose degradation</keyword>
<dbReference type="PANTHER" id="PTHR10353:SF36">
    <property type="entry name" value="LP05116P"/>
    <property type="match status" value="1"/>
</dbReference>
<dbReference type="PROSITE" id="PS00653">
    <property type="entry name" value="GLYCOSYL_HYDROL_F1_2"/>
    <property type="match status" value="1"/>
</dbReference>
<dbReference type="PANTHER" id="PTHR10353">
    <property type="entry name" value="GLYCOSYL HYDROLASE"/>
    <property type="match status" value="1"/>
</dbReference>
<dbReference type="Proteomes" id="UP000255529">
    <property type="component" value="Unassembled WGS sequence"/>
</dbReference>
<keyword evidence="11 16" id="KW-0326">Glycosidase</keyword>
<organism evidence="18 19">
    <name type="scientific">Serratia quinivorans</name>
    <dbReference type="NCBI Taxonomy" id="137545"/>
    <lineage>
        <taxon>Bacteria</taxon>
        <taxon>Pseudomonadati</taxon>
        <taxon>Pseudomonadota</taxon>
        <taxon>Gammaproteobacteria</taxon>
        <taxon>Enterobacterales</taxon>
        <taxon>Yersiniaceae</taxon>
        <taxon>Serratia</taxon>
    </lineage>
</organism>
<name>A0A379ZW91_9GAMM</name>
<dbReference type="PROSITE" id="PS00572">
    <property type="entry name" value="GLYCOSYL_HYDROL_F1_1"/>
    <property type="match status" value="1"/>
</dbReference>
<keyword evidence="7" id="KW-0598">Phosphotransferase system</keyword>
<dbReference type="InterPro" id="IPR001360">
    <property type="entry name" value="Glyco_hydro_1"/>
</dbReference>
<feature type="binding site" evidence="14">
    <location>
        <position position="405"/>
    </location>
    <ligand>
        <name>substrate</name>
    </ligand>
</feature>
<dbReference type="FunFam" id="3.20.20.80:FF:000004">
    <property type="entry name" value="Beta-glucosidase 6-phospho-beta-glucosidase"/>
    <property type="match status" value="1"/>
</dbReference>
<keyword evidence="4" id="KW-0813">Transport</keyword>
<evidence type="ECO:0000256" key="17">
    <source>
        <dbReference type="SAM" id="MobiDB-lite"/>
    </source>
</evidence>
<dbReference type="InterPro" id="IPR033132">
    <property type="entry name" value="GH_1_N_CS"/>
</dbReference>
<dbReference type="Gene3D" id="1.20.58.80">
    <property type="entry name" value="Phosphotransferase system, lactose/cellobiose-type IIA subunit"/>
    <property type="match status" value="1"/>
</dbReference>
<dbReference type="EMBL" id="UGYN01000002">
    <property type="protein sequence ID" value="SUI69415.1"/>
    <property type="molecule type" value="Genomic_DNA"/>
</dbReference>
<feature type="active site" description="Proton donor" evidence="13">
    <location>
        <position position="274"/>
    </location>
</feature>
<feature type="binding site" evidence="14">
    <location>
        <position position="273"/>
    </location>
    <ligand>
        <name>substrate</name>
    </ligand>
</feature>
<feature type="binding site" evidence="14">
    <location>
        <position position="228"/>
    </location>
    <ligand>
        <name>substrate</name>
    </ligand>
</feature>
<keyword evidence="10" id="KW-0119">Carbohydrate metabolism</keyword>
<dbReference type="InterPro" id="IPR017853">
    <property type="entry name" value="GH"/>
</dbReference>
<dbReference type="EC" id="3.2.1.21" evidence="3 16"/>
<keyword evidence="8 16" id="KW-0378">Hydrolase</keyword>
<dbReference type="Gene3D" id="3.20.20.80">
    <property type="entry name" value="Glycosidases"/>
    <property type="match status" value="1"/>
</dbReference>
<evidence type="ECO:0000256" key="14">
    <source>
        <dbReference type="PIRSR" id="PIRSR617736-2"/>
    </source>
</evidence>
<evidence type="ECO:0000256" key="11">
    <source>
        <dbReference type="ARBA" id="ARBA00023295"/>
    </source>
</evidence>
<evidence type="ECO:0000256" key="12">
    <source>
        <dbReference type="ARBA" id="ARBA00023326"/>
    </source>
</evidence>
<dbReference type="GO" id="GO:0009401">
    <property type="term" value="P:phosphoenolpyruvate-dependent sugar phosphotransferase system"/>
    <property type="evidence" value="ECO:0007669"/>
    <property type="project" value="UniProtKB-KW"/>
</dbReference>
<evidence type="ECO:0000256" key="7">
    <source>
        <dbReference type="ARBA" id="ARBA00022683"/>
    </source>
</evidence>
<proteinExistence type="inferred from homology"/>
<evidence type="ECO:0000256" key="16">
    <source>
        <dbReference type="RuleBase" id="RU361175"/>
    </source>
</evidence>
<keyword evidence="12" id="KW-0624">Polysaccharide degradation</keyword>
<dbReference type="NCBIfam" id="TIGR03356">
    <property type="entry name" value="BGL"/>
    <property type="match status" value="1"/>
</dbReference>
<gene>
    <name evidence="18" type="primary">bglC_1</name>
    <name evidence="18" type="ORF">NCTC11544_03030</name>
</gene>
<dbReference type="GO" id="GO:0030245">
    <property type="term" value="P:cellulose catabolic process"/>
    <property type="evidence" value="ECO:0007669"/>
    <property type="project" value="UniProtKB-KW"/>
</dbReference>
<evidence type="ECO:0000256" key="8">
    <source>
        <dbReference type="ARBA" id="ARBA00022801"/>
    </source>
</evidence>
<evidence type="ECO:0000256" key="3">
    <source>
        <dbReference type="ARBA" id="ARBA00012744"/>
    </source>
</evidence>
<dbReference type="Pfam" id="PF00232">
    <property type="entry name" value="Glyco_hydro_1"/>
    <property type="match status" value="1"/>
</dbReference>
<comment type="catalytic activity">
    <reaction evidence="1 16">
        <text>Hydrolysis of terminal, non-reducing beta-D-glucosyl residues with release of beta-D-glucose.</text>
        <dbReference type="EC" id="3.2.1.21"/>
    </reaction>
</comment>
<evidence type="ECO:0000256" key="6">
    <source>
        <dbReference type="ARBA" id="ARBA00022679"/>
    </source>
</evidence>
<keyword evidence="6" id="KW-0808">Transferase</keyword>
<dbReference type="GO" id="GO:0005829">
    <property type="term" value="C:cytosol"/>
    <property type="evidence" value="ECO:0007669"/>
    <property type="project" value="TreeGrafter"/>
</dbReference>
<feature type="active site" description="Nucleophile" evidence="13 15">
    <location>
        <position position="481"/>
    </location>
</feature>
<comment type="similarity">
    <text evidence="2 16">Belongs to the glycosyl hydrolase 1 family.</text>
</comment>
<evidence type="ECO:0000256" key="15">
    <source>
        <dbReference type="PROSITE-ProRule" id="PRU10055"/>
    </source>
</evidence>
<evidence type="ECO:0000256" key="13">
    <source>
        <dbReference type="PIRSR" id="PIRSR617736-1"/>
    </source>
</evidence>
<evidence type="ECO:0000256" key="1">
    <source>
        <dbReference type="ARBA" id="ARBA00000448"/>
    </source>
</evidence>
<dbReference type="InterPro" id="IPR018120">
    <property type="entry name" value="Glyco_hydro_1_AS"/>
</dbReference>